<dbReference type="InterPro" id="IPR011990">
    <property type="entry name" value="TPR-like_helical_dom_sf"/>
</dbReference>
<evidence type="ECO:0000313" key="3">
    <source>
        <dbReference type="Proteomes" id="UP001295684"/>
    </source>
</evidence>
<feature type="domain" description="U-box" evidence="1">
    <location>
        <begin position="303"/>
        <end position="363"/>
    </location>
</feature>
<comment type="caution">
    <text evidence="2">The sequence shown here is derived from an EMBL/GenBank/DDBJ whole genome shotgun (WGS) entry which is preliminary data.</text>
</comment>
<evidence type="ECO:0000259" key="1">
    <source>
        <dbReference type="Pfam" id="PF04564"/>
    </source>
</evidence>
<protein>
    <recommendedName>
        <fullName evidence="1">U-box domain-containing protein</fullName>
    </recommendedName>
</protein>
<name>A0AAD1XBK4_EUPCR</name>
<dbReference type="Gene3D" id="3.30.40.10">
    <property type="entry name" value="Zinc/RING finger domain, C3HC4 (zinc finger)"/>
    <property type="match status" value="1"/>
</dbReference>
<dbReference type="GO" id="GO:0004842">
    <property type="term" value="F:ubiquitin-protein transferase activity"/>
    <property type="evidence" value="ECO:0007669"/>
    <property type="project" value="InterPro"/>
</dbReference>
<dbReference type="GO" id="GO:0016567">
    <property type="term" value="P:protein ubiquitination"/>
    <property type="evidence" value="ECO:0007669"/>
    <property type="project" value="InterPro"/>
</dbReference>
<dbReference type="Gene3D" id="1.25.40.10">
    <property type="entry name" value="Tetratricopeptide repeat domain"/>
    <property type="match status" value="1"/>
</dbReference>
<gene>
    <name evidence="2" type="ORF">ECRASSUSDP1_LOCUS9551</name>
</gene>
<accession>A0AAD1XBK4</accession>
<dbReference type="EMBL" id="CAMPGE010009393">
    <property type="protein sequence ID" value="CAI2368260.1"/>
    <property type="molecule type" value="Genomic_DNA"/>
</dbReference>
<sequence>METTTIQFSDDLIEEPFLRHRVKSCKKVNNSILFAGANNFTRKSSTICINLCPGDDDTCSVESEIDEAEPMEIHEDRAKAYEHQKNFIKALEEYEICYNLEPTIDNLQKLSELCYKTNDYKNACKWSEMLLSLTLKENNDNIFSLEETTTSTVLLCAKTIPFAQSLGKVLQNCITCLKTYGQETFDASYIDKAIAHTETAKALLKKEDDNIFEKATLITVVSQLPNLQKLKRQILLKSELDRLHRLADQVNSIFECRQQTLSQEEVQTNLQFWKQFTDIYEDKVQQLKQEEEGIMGNCDFEDPKYYDCPINYTAMQRPTVASDGHSYEHGTLNFLIRKHSAISPLSRERLDTNVMYPNRALRRGFLSHRKSLGSDSGGYSSRRSLR</sequence>
<organism evidence="2 3">
    <name type="scientific">Euplotes crassus</name>
    <dbReference type="NCBI Taxonomy" id="5936"/>
    <lineage>
        <taxon>Eukaryota</taxon>
        <taxon>Sar</taxon>
        <taxon>Alveolata</taxon>
        <taxon>Ciliophora</taxon>
        <taxon>Intramacronucleata</taxon>
        <taxon>Spirotrichea</taxon>
        <taxon>Hypotrichia</taxon>
        <taxon>Euplotida</taxon>
        <taxon>Euplotidae</taxon>
        <taxon>Moneuplotes</taxon>
    </lineage>
</organism>
<dbReference type="InterPro" id="IPR003613">
    <property type="entry name" value="Ubox_domain"/>
</dbReference>
<dbReference type="Proteomes" id="UP001295684">
    <property type="component" value="Unassembled WGS sequence"/>
</dbReference>
<dbReference type="AlphaFoldDB" id="A0AAD1XBK4"/>
<reference evidence="2" key="1">
    <citation type="submission" date="2023-07" db="EMBL/GenBank/DDBJ databases">
        <authorList>
            <consortium name="AG Swart"/>
            <person name="Singh M."/>
            <person name="Singh A."/>
            <person name="Seah K."/>
            <person name="Emmerich C."/>
        </authorList>
    </citation>
    <scope>NUCLEOTIDE SEQUENCE</scope>
    <source>
        <strain evidence="2">DP1</strain>
    </source>
</reference>
<dbReference type="SUPFAM" id="SSF57850">
    <property type="entry name" value="RING/U-box"/>
    <property type="match status" value="1"/>
</dbReference>
<dbReference type="SUPFAM" id="SSF48452">
    <property type="entry name" value="TPR-like"/>
    <property type="match status" value="1"/>
</dbReference>
<proteinExistence type="predicted"/>
<evidence type="ECO:0000313" key="2">
    <source>
        <dbReference type="EMBL" id="CAI2368260.1"/>
    </source>
</evidence>
<dbReference type="InterPro" id="IPR013083">
    <property type="entry name" value="Znf_RING/FYVE/PHD"/>
</dbReference>
<keyword evidence="3" id="KW-1185">Reference proteome</keyword>
<dbReference type="Pfam" id="PF04564">
    <property type="entry name" value="U-box"/>
    <property type="match status" value="1"/>
</dbReference>